<keyword evidence="1" id="KW-1133">Transmembrane helix</keyword>
<evidence type="ECO:0000256" key="1">
    <source>
        <dbReference type="SAM" id="Phobius"/>
    </source>
</evidence>
<reference evidence="2 3" key="1">
    <citation type="submission" date="2015-01" db="EMBL/GenBank/DDBJ databases">
        <title>Evolution of Trichinella species and genotypes.</title>
        <authorList>
            <person name="Korhonen P.K."/>
            <person name="Edoardo P."/>
            <person name="Giuseppe L.R."/>
            <person name="Gasser R.B."/>
        </authorList>
    </citation>
    <scope>NUCLEOTIDE SEQUENCE [LARGE SCALE GENOMIC DNA]</scope>
    <source>
        <strain evidence="2">ISS588</strain>
    </source>
</reference>
<sequence length="225" mass="25772">MKRYMTCLKSKLAGTIPPRDCLVPQSLQCMFTFRPISPLDKDIQDNKKKQQQRNRLKFLLERALINHNATNHQNQLPLSTPLTTVIFLMMKYHTTLFYRSVPKFTRSGGPVSAVPEGYGINGRLVEEIIIGGMFYCIELLFLFLFGCHRISPSVIKASTQTAMTAALAMKRNLTLQLPNLFIEKLKIISIDYDNGSKNDSENIRKEMSNTRNLWFCSSHCKADLY</sequence>
<evidence type="ECO:0000313" key="3">
    <source>
        <dbReference type="Proteomes" id="UP000054805"/>
    </source>
</evidence>
<name>A0A0V1J2N7_TRIPS</name>
<gene>
    <name evidence="2" type="ORF">T4B_9373</name>
</gene>
<dbReference type="Proteomes" id="UP000054805">
    <property type="component" value="Unassembled WGS sequence"/>
</dbReference>
<feature type="transmembrane region" description="Helical" evidence="1">
    <location>
        <begin position="128"/>
        <end position="146"/>
    </location>
</feature>
<keyword evidence="3" id="KW-1185">Reference proteome</keyword>
<proteinExistence type="predicted"/>
<organism evidence="2 3">
    <name type="scientific">Trichinella pseudospiralis</name>
    <name type="common">Parasitic roundworm</name>
    <dbReference type="NCBI Taxonomy" id="6337"/>
    <lineage>
        <taxon>Eukaryota</taxon>
        <taxon>Metazoa</taxon>
        <taxon>Ecdysozoa</taxon>
        <taxon>Nematoda</taxon>
        <taxon>Enoplea</taxon>
        <taxon>Dorylaimia</taxon>
        <taxon>Trichinellida</taxon>
        <taxon>Trichinellidae</taxon>
        <taxon>Trichinella</taxon>
    </lineage>
</organism>
<protein>
    <submittedName>
        <fullName evidence="2">Uncharacterized protein</fullName>
    </submittedName>
</protein>
<dbReference type="EMBL" id="JYDS01000049">
    <property type="protein sequence ID" value="KRZ29168.1"/>
    <property type="molecule type" value="Genomic_DNA"/>
</dbReference>
<dbReference type="AlphaFoldDB" id="A0A0V1J2N7"/>
<keyword evidence="1" id="KW-0472">Membrane</keyword>
<comment type="caution">
    <text evidence="2">The sequence shown here is derived from an EMBL/GenBank/DDBJ whole genome shotgun (WGS) entry which is preliminary data.</text>
</comment>
<evidence type="ECO:0000313" key="2">
    <source>
        <dbReference type="EMBL" id="KRZ29168.1"/>
    </source>
</evidence>
<accession>A0A0V1J2N7</accession>
<keyword evidence="1" id="KW-0812">Transmembrane</keyword>